<dbReference type="SUPFAM" id="SSF47616">
    <property type="entry name" value="GST C-terminal domain-like"/>
    <property type="match status" value="1"/>
</dbReference>
<dbReference type="SUPFAM" id="SSF52833">
    <property type="entry name" value="Thioredoxin-like"/>
    <property type="match status" value="1"/>
</dbReference>
<dbReference type="InterPro" id="IPR036282">
    <property type="entry name" value="Glutathione-S-Trfase_C_sf"/>
</dbReference>
<sequence length="207" mass="23033">MIRVYGGWPSRSMRVQWLLEELGVAYELRAVDLRRRMEDAEFMAVNPGGFLPAMVDGDVHMVESLAVMEYLLERYGPGGLVPATGAPERPAYLQFLHLGEAGMASFVNILVASRFAAPEGEKDNFGARTAVQMFTGRLKLVEQRLGEAPFMAGAEFSAADISVCYALEFGARLGLQDRYAEAVTAYMARLAERNGYKRMLERWRPPA</sequence>
<dbReference type="CDD" id="cd03046">
    <property type="entry name" value="GST_N_GTT1_like"/>
    <property type="match status" value="1"/>
</dbReference>
<dbReference type="RefSeq" id="WP_211937558.1">
    <property type="nucleotide sequence ID" value="NZ_CP073078.1"/>
</dbReference>
<dbReference type="EMBL" id="CP073078">
    <property type="protein sequence ID" value="QUD87506.1"/>
    <property type="molecule type" value="Genomic_DNA"/>
</dbReference>
<reference evidence="2" key="1">
    <citation type="submission" date="2021-04" db="EMBL/GenBank/DDBJ databases">
        <title>The complete genome sequence of Caulobacter sp. S6.</title>
        <authorList>
            <person name="Tang Y."/>
            <person name="Ouyang W."/>
            <person name="Liu Q."/>
            <person name="Huang B."/>
            <person name="Guo Z."/>
            <person name="Lei P."/>
        </authorList>
    </citation>
    <scope>NUCLEOTIDE SEQUENCE</scope>
    <source>
        <strain evidence="2">S6</strain>
    </source>
</reference>
<dbReference type="InterPro" id="IPR040079">
    <property type="entry name" value="Glutathione_S-Trfase"/>
</dbReference>
<dbReference type="Gene3D" id="3.40.30.10">
    <property type="entry name" value="Glutaredoxin"/>
    <property type="match status" value="1"/>
</dbReference>
<dbReference type="Pfam" id="PF02798">
    <property type="entry name" value="GST_N"/>
    <property type="match status" value="1"/>
</dbReference>
<protein>
    <submittedName>
        <fullName evidence="2">Glutathione S-transferase family protein</fullName>
    </submittedName>
</protein>
<feature type="domain" description="GST N-terminal" evidence="1">
    <location>
        <begin position="1"/>
        <end position="79"/>
    </location>
</feature>
<dbReference type="SFLD" id="SFLDG00358">
    <property type="entry name" value="Main_(cytGST)"/>
    <property type="match status" value="1"/>
</dbReference>
<dbReference type="SFLD" id="SFLDS00019">
    <property type="entry name" value="Glutathione_Transferase_(cytos"/>
    <property type="match status" value="1"/>
</dbReference>
<keyword evidence="3" id="KW-1185">Reference proteome</keyword>
<dbReference type="InterPro" id="IPR036249">
    <property type="entry name" value="Thioredoxin-like_sf"/>
</dbReference>
<accession>A0A975G040</accession>
<evidence type="ECO:0000313" key="2">
    <source>
        <dbReference type="EMBL" id="QUD87506.1"/>
    </source>
</evidence>
<dbReference type="PANTHER" id="PTHR44051">
    <property type="entry name" value="GLUTATHIONE S-TRANSFERASE-RELATED"/>
    <property type="match status" value="1"/>
</dbReference>
<dbReference type="PROSITE" id="PS50404">
    <property type="entry name" value="GST_NTER"/>
    <property type="match status" value="1"/>
</dbReference>
<dbReference type="KEGG" id="caul:KCG34_21010"/>
<dbReference type="InterPro" id="IPR004045">
    <property type="entry name" value="Glutathione_S-Trfase_N"/>
</dbReference>
<dbReference type="Proteomes" id="UP000676409">
    <property type="component" value="Chromosome"/>
</dbReference>
<dbReference type="PANTHER" id="PTHR44051:SF21">
    <property type="entry name" value="GLUTATHIONE S-TRANSFERASE FAMILY PROTEIN"/>
    <property type="match status" value="1"/>
</dbReference>
<evidence type="ECO:0000259" key="1">
    <source>
        <dbReference type="PROSITE" id="PS50404"/>
    </source>
</evidence>
<dbReference type="Gene3D" id="1.20.1050.10">
    <property type="match status" value="1"/>
</dbReference>
<organism evidence="2 3">
    <name type="scientific">Phenylobacterium montanum</name>
    <dbReference type="NCBI Taxonomy" id="2823693"/>
    <lineage>
        <taxon>Bacteria</taxon>
        <taxon>Pseudomonadati</taxon>
        <taxon>Pseudomonadota</taxon>
        <taxon>Alphaproteobacteria</taxon>
        <taxon>Caulobacterales</taxon>
        <taxon>Caulobacteraceae</taxon>
        <taxon>Phenylobacterium</taxon>
    </lineage>
</organism>
<name>A0A975G040_9CAUL</name>
<dbReference type="SFLD" id="SFLDG01150">
    <property type="entry name" value="Main.1:_Beta-like"/>
    <property type="match status" value="1"/>
</dbReference>
<evidence type="ECO:0000313" key="3">
    <source>
        <dbReference type="Proteomes" id="UP000676409"/>
    </source>
</evidence>
<proteinExistence type="predicted"/>
<gene>
    <name evidence="2" type="ORF">KCG34_21010</name>
</gene>
<dbReference type="AlphaFoldDB" id="A0A975G040"/>